<accession>A0AA88J9S3</accession>
<reference evidence="1" key="1">
    <citation type="submission" date="2023-07" db="EMBL/GenBank/DDBJ databases">
        <title>draft genome sequence of fig (Ficus carica).</title>
        <authorList>
            <person name="Takahashi T."/>
            <person name="Nishimura K."/>
        </authorList>
    </citation>
    <scope>NUCLEOTIDE SEQUENCE</scope>
</reference>
<organism evidence="1 2">
    <name type="scientific">Ficus carica</name>
    <name type="common">Common fig</name>
    <dbReference type="NCBI Taxonomy" id="3494"/>
    <lineage>
        <taxon>Eukaryota</taxon>
        <taxon>Viridiplantae</taxon>
        <taxon>Streptophyta</taxon>
        <taxon>Embryophyta</taxon>
        <taxon>Tracheophyta</taxon>
        <taxon>Spermatophyta</taxon>
        <taxon>Magnoliopsida</taxon>
        <taxon>eudicotyledons</taxon>
        <taxon>Gunneridae</taxon>
        <taxon>Pentapetalae</taxon>
        <taxon>rosids</taxon>
        <taxon>fabids</taxon>
        <taxon>Rosales</taxon>
        <taxon>Moraceae</taxon>
        <taxon>Ficeae</taxon>
        <taxon>Ficus</taxon>
    </lineage>
</organism>
<name>A0AA88J9S3_FICCA</name>
<dbReference type="EMBL" id="BTGU01000292">
    <property type="protein sequence ID" value="GMN66155.1"/>
    <property type="molecule type" value="Genomic_DNA"/>
</dbReference>
<gene>
    <name evidence="1" type="ORF">TIFTF001_035227</name>
</gene>
<comment type="caution">
    <text evidence="1">The sequence shown here is derived from an EMBL/GenBank/DDBJ whole genome shotgun (WGS) entry which is preliminary data.</text>
</comment>
<dbReference type="AlphaFoldDB" id="A0AA88J9S3"/>
<protein>
    <submittedName>
        <fullName evidence="1">Uncharacterized protein</fullName>
    </submittedName>
</protein>
<sequence>MPPPYARMKACSSPARYWPGRVDQSRLPYACATCKAIAPALPPSVVAATTILFPAIQLHRNNSSLSKIFRN</sequence>
<dbReference type="Proteomes" id="UP001187192">
    <property type="component" value="Unassembled WGS sequence"/>
</dbReference>
<keyword evidence="2" id="KW-1185">Reference proteome</keyword>
<evidence type="ECO:0000313" key="1">
    <source>
        <dbReference type="EMBL" id="GMN66155.1"/>
    </source>
</evidence>
<evidence type="ECO:0000313" key="2">
    <source>
        <dbReference type="Proteomes" id="UP001187192"/>
    </source>
</evidence>
<proteinExistence type="predicted"/>